<evidence type="ECO:0000256" key="1">
    <source>
        <dbReference type="SAM" id="MobiDB-lite"/>
    </source>
</evidence>
<accession>A0A1I8ADT4</accession>
<name>A0A1I8ADT4_9BILA</name>
<feature type="region of interest" description="Disordered" evidence="1">
    <location>
        <begin position="66"/>
        <end position="96"/>
    </location>
</feature>
<dbReference type="WBParaSite" id="L893_g4591.t1">
    <property type="protein sequence ID" value="L893_g4591.t1"/>
    <property type="gene ID" value="L893_g4591"/>
</dbReference>
<keyword evidence="2" id="KW-1185">Reference proteome</keyword>
<evidence type="ECO:0000313" key="3">
    <source>
        <dbReference type="WBParaSite" id="L893_g4591.t1"/>
    </source>
</evidence>
<protein>
    <submittedName>
        <fullName evidence="3">Secreted protein</fullName>
    </submittedName>
</protein>
<dbReference type="AlphaFoldDB" id="A0A1I8ADT4"/>
<feature type="compositionally biased region" description="Polar residues" evidence="1">
    <location>
        <begin position="70"/>
        <end position="82"/>
    </location>
</feature>
<reference evidence="3" key="1">
    <citation type="submission" date="2016-11" db="UniProtKB">
        <authorList>
            <consortium name="WormBaseParasite"/>
        </authorList>
    </citation>
    <scope>IDENTIFICATION</scope>
</reference>
<evidence type="ECO:0000313" key="2">
    <source>
        <dbReference type="Proteomes" id="UP000095287"/>
    </source>
</evidence>
<proteinExistence type="predicted"/>
<sequence length="116" mass="12852">MGNLCKSAQNKKRNLGALCSLSFSLAGNLRSRHNAIDAPRRRRLRKGTAATGRGGAYCPRDNEMRRTRQATHSTTPATNRIARTSDSKKTFRTADNNKKRELGTFCGKENVQVSTL</sequence>
<organism evidence="2 3">
    <name type="scientific">Steinernema glaseri</name>
    <dbReference type="NCBI Taxonomy" id="37863"/>
    <lineage>
        <taxon>Eukaryota</taxon>
        <taxon>Metazoa</taxon>
        <taxon>Ecdysozoa</taxon>
        <taxon>Nematoda</taxon>
        <taxon>Chromadorea</taxon>
        <taxon>Rhabditida</taxon>
        <taxon>Tylenchina</taxon>
        <taxon>Panagrolaimomorpha</taxon>
        <taxon>Strongyloidoidea</taxon>
        <taxon>Steinernematidae</taxon>
        <taxon>Steinernema</taxon>
    </lineage>
</organism>
<dbReference type="Proteomes" id="UP000095287">
    <property type="component" value="Unplaced"/>
</dbReference>